<dbReference type="GO" id="GO:0042602">
    <property type="term" value="F:riboflavin reductase (NADPH) activity"/>
    <property type="evidence" value="ECO:0007669"/>
    <property type="project" value="TreeGrafter"/>
</dbReference>
<reference evidence="2 3" key="1">
    <citation type="journal article" date="2016" name="Front. Microbiol.">
        <title>Comparative Genomics Analysis of Streptomyces Species Reveals Their Adaptation to the Marine Environment and Their Diversity at the Genomic Level.</title>
        <authorList>
            <person name="Tian X."/>
            <person name="Zhang Z."/>
            <person name="Yang T."/>
            <person name="Chen M."/>
            <person name="Li J."/>
            <person name="Chen F."/>
            <person name="Yang J."/>
            <person name="Li W."/>
            <person name="Zhang B."/>
            <person name="Zhang Z."/>
            <person name="Wu J."/>
            <person name="Zhang C."/>
            <person name="Long L."/>
            <person name="Xiao J."/>
        </authorList>
    </citation>
    <scope>NUCLEOTIDE SEQUENCE [LARGE SCALE GENOMIC DNA]</scope>
    <source>
        <strain evidence="2 3">SCSIO 10429</strain>
    </source>
</reference>
<dbReference type="CDD" id="cd05244">
    <property type="entry name" value="BVR-B_like_SDR_a"/>
    <property type="match status" value="1"/>
</dbReference>
<dbReference type="InterPro" id="IPR051606">
    <property type="entry name" value="Polyketide_Oxido-like"/>
</dbReference>
<dbReference type="GO" id="GO:0004074">
    <property type="term" value="F:biliverdin reductase [NAD(P)H] activity"/>
    <property type="evidence" value="ECO:0007669"/>
    <property type="project" value="TreeGrafter"/>
</dbReference>
<evidence type="ECO:0000313" key="2">
    <source>
        <dbReference type="EMBL" id="OEV10933.1"/>
    </source>
</evidence>
<dbReference type="InterPro" id="IPR016040">
    <property type="entry name" value="NAD(P)-bd_dom"/>
</dbReference>
<comment type="caution">
    <text evidence="2">The sequence shown here is derived from an EMBL/GenBank/DDBJ whole genome shotgun (WGS) entry which is preliminary data.</text>
</comment>
<organism evidence="2 3">
    <name type="scientific">Streptomyces nanshensis</name>
    <dbReference type="NCBI Taxonomy" id="518642"/>
    <lineage>
        <taxon>Bacteria</taxon>
        <taxon>Bacillati</taxon>
        <taxon>Actinomycetota</taxon>
        <taxon>Actinomycetes</taxon>
        <taxon>Kitasatosporales</taxon>
        <taxon>Streptomycetaceae</taxon>
        <taxon>Streptomyces</taxon>
    </lineage>
</organism>
<dbReference type="RefSeq" id="WP_070017394.1">
    <property type="nucleotide sequence ID" value="NZ_LJGW01000257.1"/>
</dbReference>
<proteinExistence type="predicted"/>
<protein>
    <submittedName>
        <fullName evidence="2">Epimerase</fullName>
    </submittedName>
</protein>
<dbReference type="SUPFAM" id="SSF51735">
    <property type="entry name" value="NAD(P)-binding Rossmann-fold domains"/>
    <property type="match status" value="1"/>
</dbReference>
<dbReference type="PATRIC" id="fig|518642.10.peg.3038"/>
<dbReference type="PANTHER" id="PTHR43355:SF2">
    <property type="entry name" value="FLAVIN REDUCTASE (NADPH)"/>
    <property type="match status" value="1"/>
</dbReference>
<name>A0A1E7L4J3_9ACTN</name>
<dbReference type="AlphaFoldDB" id="A0A1E7L4J3"/>
<keyword evidence="3" id="KW-1185">Reference proteome</keyword>
<gene>
    <name evidence="2" type="ORF">AN218_14995</name>
</gene>
<feature type="domain" description="NAD(P)-binding" evidence="1">
    <location>
        <begin position="7"/>
        <end position="203"/>
    </location>
</feature>
<sequence>MRLTVFGATGGTGRQLVQQALDAGHQVTAVVRDPARLTVRNEEPARLDVVTADVTDPAALAPAVAGRDAVLSALGAPSNKAAGIASRGTRAMLAAMADGGVRRYIGVSAAPVVAWGEGESLLFRRVAVPLVRRALRAVYADLAVMEEAVQASGLDWTLVRPPKLTDGAATGRYQRVVGGNVRRSHSVSRADLATAILAMVDDPETVRQGVGIAS</sequence>
<accession>A0A1E7L4J3</accession>
<dbReference type="Gene3D" id="3.40.50.720">
    <property type="entry name" value="NAD(P)-binding Rossmann-like Domain"/>
    <property type="match status" value="1"/>
</dbReference>
<dbReference type="InterPro" id="IPR036291">
    <property type="entry name" value="NAD(P)-bd_dom_sf"/>
</dbReference>
<dbReference type="Pfam" id="PF13460">
    <property type="entry name" value="NAD_binding_10"/>
    <property type="match status" value="1"/>
</dbReference>
<dbReference type="Proteomes" id="UP000176005">
    <property type="component" value="Unassembled WGS sequence"/>
</dbReference>
<evidence type="ECO:0000313" key="3">
    <source>
        <dbReference type="Proteomes" id="UP000176005"/>
    </source>
</evidence>
<evidence type="ECO:0000259" key="1">
    <source>
        <dbReference type="Pfam" id="PF13460"/>
    </source>
</evidence>
<dbReference type="PANTHER" id="PTHR43355">
    <property type="entry name" value="FLAVIN REDUCTASE (NADPH)"/>
    <property type="match status" value="1"/>
</dbReference>
<dbReference type="EMBL" id="LJGW01000257">
    <property type="protein sequence ID" value="OEV10933.1"/>
    <property type="molecule type" value="Genomic_DNA"/>
</dbReference>